<accession>A0ABN9S9C8</accession>
<organism evidence="2 3">
    <name type="scientific">Prorocentrum cordatum</name>
    <dbReference type="NCBI Taxonomy" id="2364126"/>
    <lineage>
        <taxon>Eukaryota</taxon>
        <taxon>Sar</taxon>
        <taxon>Alveolata</taxon>
        <taxon>Dinophyceae</taxon>
        <taxon>Prorocentrales</taxon>
        <taxon>Prorocentraceae</taxon>
        <taxon>Prorocentrum</taxon>
    </lineage>
</organism>
<name>A0ABN9S9C8_9DINO</name>
<feature type="chain" id="PRO_5047476193" description="Subtilisin" evidence="1">
    <location>
        <begin position="20"/>
        <end position="366"/>
    </location>
</feature>
<comment type="caution">
    <text evidence="2">The sequence shown here is derived from an EMBL/GenBank/DDBJ whole genome shotgun (WGS) entry which is preliminary data.</text>
</comment>
<dbReference type="Pfam" id="PF14312">
    <property type="entry name" value="FG-GAP_2"/>
    <property type="match status" value="2"/>
</dbReference>
<evidence type="ECO:0000256" key="1">
    <source>
        <dbReference type="SAM" id="SignalP"/>
    </source>
</evidence>
<evidence type="ECO:0000313" key="3">
    <source>
        <dbReference type="Proteomes" id="UP001189429"/>
    </source>
</evidence>
<dbReference type="PANTHER" id="PTHR36220:SF1">
    <property type="entry name" value="GAMMA TUBULIN COMPLEX COMPONENT C-TERMINAL DOMAIN-CONTAINING PROTEIN"/>
    <property type="match status" value="1"/>
</dbReference>
<keyword evidence="3" id="KW-1185">Reference proteome</keyword>
<gene>
    <name evidence="2" type="ORF">PCOR1329_LOCUS27228</name>
</gene>
<dbReference type="EMBL" id="CAUYUJ010009828">
    <property type="protein sequence ID" value="CAK0827786.1"/>
    <property type="molecule type" value="Genomic_DNA"/>
</dbReference>
<feature type="signal peptide" evidence="1">
    <location>
        <begin position="1"/>
        <end position="19"/>
    </location>
</feature>
<reference evidence="2" key="1">
    <citation type="submission" date="2023-10" db="EMBL/GenBank/DDBJ databases">
        <authorList>
            <person name="Chen Y."/>
            <person name="Shah S."/>
            <person name="Dougan E. K."/>
            <person name="Thang M."/>
            <person name="Chan C."/>
        </authorList>
    </citation>
    <scope>NUCLEOTIDE SEQUENCE [LARGE SCALE GENOMIC DNA]</scope>
</reference>
<sequence>MVHVLISAATFAFAYTVGADMQLMQMSVHGPDGLEAATLRTDFTGVSTVTSMVPHVNASQQKGGRQVEAADHMVREASWSQVGQDIDGEASDDTSGLSVSLSSDGSRVAIGARYNDGAGSNSGHVRVYGLSGITWSQVGQDINGEASDDYSGSSVSLSSDGSRVAIGAYGNDGAGSNSGHVRVFGLSGNTWSQVGQDIDGEAESDLSGWSVSLSSDGSRVAIGAYGNDGAGSSSGHVRVFGLSGNTWSQVGQDIDGEAGGDLSGTSVSLSSDGSRVAIGAHGNDGAGSNFGHVRVFGLSGNTWSQVGQDIDAATAAAWPLEHTATTVRGQVLVTFASSGSRATLGARWGRTSMAKPWPILVAGRCR</sequence>
<dbReference type="InterPro" id="IPR013517">
    <property type="entry name" value="FG-GAP"/>
</dbReference>
<dbReference type="PANTHER" id="PTHR36220">
    <property type="entry name" value="UNNAMED PRODUCT"/>
    <property type="match status" value="1"/>
</dbReference>
<dbReference type="SUPFAM" id="SSF50965">
    <property type="entry name" value="Galactose oxidase, central domain"/>
    <property type="match status" value="1"/>
</dbReference>
<dbReference type="InterPro" id="IPR011043">
    <property type="entry name" value="Gal_Oxase/kelch_b-propeller"/>
</dbReference>
<evidence type="ECO:0000313" key="2">
    <source>
        <dbReference type="EMBL" id="CAK0827786.1"/>
    </source>
</evidence>
<protein>
    <recommendedName>
        <fullName evidence="4">Subtilisin</fullName>
    </recommendedName>
</protein>
<keyword evidence="1" id="KW-0732">Signal</keyword>
<evidence type="ECO:0008006" key="4">
    <source>
        <dbReference type="Google" id="ProtNLM"/>
    </source>
</evidence>
<proteinExistence type="predicted"/>
<dbReference type="Proteomes" id="UP001189429">
    <property type="component" value="Unassembled WGS sequence"/>
</dbReference>